<sequence>MIYFKCLTFQSFQNLPSQYAIITAPNAIENDSSKILKTLNLDKAENTTVEIGIATSKQKQNDLSLNNLKFKYYICKPINPKNIKKAPIMKLYTQCDLYNIKQPDMWTNEEQTIKNMKLSLNDNPEISIICKITGEIYNRDAIFRRFASFKKKQYD</sequence>
<dbReference type="EMBL" id="CATOUU010000517">
    <property type="protein sequence ID" value="CAI9932356.1"/>
    <property type="molecule type" value="Genomic_DNA"/>
</dbReference>
<reference evidence="1" key="1">
    <citation type="submission" date="2023-06" db="EMBL/GenBank/DDBJ databases">
        <authorList>
            <person name="Kurt Z."/>
        </authorList>
    </citation>
    <scope>NUCLEOTIDE SEQUENCE</scope>
</reference>
<evidence type="ECO:0000313" key="2">
    <source>
        <dbReference type="EMBL" id="CAL6005692.1"/>
    </source>
</evidence>
<name>A0AA86P5X3_9EUKA</name>
<protein>
    <submittedName>
        <fullName evidence="2">Hypothetical_protein</fullName>
    </submittedName>
</protein>
<comment type="caution">
    <text evidence="1">The sequence shown here is derived from an EMBL/GenBank/DDBJ whole genome shotgun (WGS) entry which is preliminary data.</text>
</comment>
<evidence type="ECO:0000313" key="1">
    <source>
        <dbReference type="EMBL" id="CAI9932356.1"/>
    </source>
</evidence>
<dbReference type="EMBL" id="CAXDID020000052">
    <property type="protein sequence ID" value="CAL6005692.1"/>
    <property type="molecule type" value="Genomic_DNA"/>
</dbReference>
<evidence type="ECO:0000313" key="3">
    <source>
        <dbReference type="Proteomes" id="UP001642409"/>
    </source>
</evidence>
<dbReference type="Proteomes" id="UP001642409">
    <property type="component" value="Unassembled WGS sequence"/>
</dbReference>
<gene>
    <name evidence="2" type="ORF">HINF_LOCUS19618</name>
    <name evidence="1" type="ORF">HINF_LOCUS20001</name>
</gene>
<reference evidence="2 3" key="2">
    <citation type="submission" date="2024-07" db="EMBL/GenBank/DDBJ databases">
        <authorList>
            <person name="Akdeniz Z."/>
        </authorList>
    </citation>
    <scope>NUCLEOTIDE SEQUENCE [LARGE SCALE GENOMIC DNA]</scope>
</reference>
<dbReference type="AlphaFoldDB" id="A0AA86P5X3"/>
<keyword evidence="3" id="KW-1185">Reference proteome</keyword>
<proteinExistence type="predicted"/>
<accession>A0AA86P5X3</accession>
<organism evidence="1">
    <name type="scientific">Hexamita inflata</name>
    <dbReference type="NCBI Taxonomy" id="28002"/>
    <lineage>
        <taxon>Eukaryota</taxon>
        <taxon>Metamonada</taxon>
        <taxon>Diplomonadida</taxon>
        <taxon>Hexamitidae</taxon>
        <taxon>Hexamitinae</taxon>
        <taxon>Hexamita</taxon>
    </lineage>
</organism>